<evidence type="ECO:0000313" key="11">
    <source>
        <dbReference type="Proteomes" id="UP000253934"/>
    </source>
</evidence>
<dbReference type="Pfam" id="PF05525">
    <property type="entry name" value="Branch_AA_trans"/>
    <property type="match status" value="1"/>
</dbReference>
<dbReference type="GO" id="GO:0005886">
    <property type="term" value="C:plasma membrane"/>
    <property type="evidence" value="ECO:0007669"/>
    <property type="project" value="UniProtKB-SubCell"/>
</dbReference>
<evidence type="ECO:0000256" key="8">
    <source>
        <dbReference type="ARBA" id="ARBA00023136"/>
    </source>
</evidence>
<feature type="transmembrane region" description="Helical" evidence="9">
    <location>
        <begin position="180"/>
        <end position="200"/>
    </location>
</feature>
<evidence type="ECO:0000256" key="4">
    <source>
        <dbReference type="ARBA" id="ARBA00022475"/>
    </source>
</evidence>
<evidence type="ECO:0000256" key="6">
    <source>
        <dbReference type="ARBA" id="ARBA00022970"/>
    </source>
</evidence>
<evidence type="ECO:0000256" key="5">
    <source>
        <dbReference type="ARBA" id="ARBA00022692"/>
    </source>
</evidence>
<proteinExistence type="inferred from homology"/>
<sequence length="409" mass="44824">MTFVRLRGLIELCLLLIRCPTYGAGFFMLSAQTSVSKSKIIIAGFAAFAMFFGSGNLVFPLMMGSEAQANWVYSSLGLALTGVFVPFLGLIAMTCLEGSQERFFRWLGKYGAWIVPFLILLLIGPFGVIPRCITVAFGAWQTFSATTPLWLFALCCVLIILIATYGNGKIVDIVGKYFTPVKLGALAIVIGGSLYCAITSKNSIPHGQVTASHSFQTGFFEGYHTMDLMASLFFGVSLVQYFQAKDKDPIPLRPTLISMALGMFLLMVVYMTLVFLGAAYSSQISHLPGPQILPAIAKIALGDASDYLISFTLVISCLTTAVALMAVSVDFLHKKVGFFNGRRRLTLFLCLAITFVMALTGFTGIMAFMAPILTWFYPFLIFMAILNIMVFVFKNVKVATHIKRHKKVA</sequence>
<dbReference type="GO" id="GO:0005304">
    <property type="term" value="F:L-valine transmembrane transporter activity"/>
    <property type="evidence" value="ECO:0007669"/>
    <property type="project" value="TreeGrafter"/>
</dbReference>
<evidence type="ECO:0000256" key="2">
    <source>
        <dbReference type="ARBA" id="ARBA00008540"/>
    </source>
</evidence>
<feature type="transmembrane region" description="Helical" evidence="9">
    <location>
        <begin position="256"/>
        <end position="280"/>
    </location>
</feature>
<keyword evidence="3" id="KW-0813">Transport</keyword>
<feature type="transmembrane region" description="Helical" evidence="9">
    <location>
        <begin position="71"/>
        <end position="98"/>
    </location>
</feature>
<dbReference type="PANTHER" id="PTHR30588:SF0">
    <property type="entry name" value="BRANCHED-CHAIN AMINO ACID PERMEASE BRNQ"/>
    <property type="match status" value="1"/>
</dbReference>
<name>A0A369KTF7_9BACT</name>
<dbReference type="GO" id="GO:0015820">
    <property type="term" value="P:L-leucine transport"/>
    <property type="evidence" value="ECO:0007669"/>
    <property type="project" value="TreeGrafter"/>
</dbReference>
<feature type="transmembrane region" description="Helical" evidence="9">
    <location>
        <begin position="40"/>
        <end position="59"/>
    </location>
</feature>
<evidence type="ECO:0000256" key="7">
    <source>
        <dbReference type="ARBA" id="ARBA00022989"/>
    </source>
</evidence>
<feature type="transmembrane region" description="Helical" evidence="9">
    <location>
        <begin position="307"/>
        <end position="333"/>
    </location>
</feature>
<feature type="transmembrane region" description="Helical" evidence="9">
    <location>
        <begin position="375"/>
        <end position="396"/>
    </location>
</feature>
<dbReference type="PANTHER" id="PTHR30588">
    <property type="entry name" value="BRANCHED-CHAIN AMINO ACID TRANSPORT SYSTEM 2 CARRIER PROTEIN"/>
    <property type="match status" value="1"/>
</dbReference>
<reference evidence="10" key="1">
    <citation type="submission" date="2018-04" db="EMBL/GenBank/DDBJ databases">
        <title>Draft genome sequence of the Candidatus Spirobacillus cienkowskii, a pathogen of freshwater Daphnia species, reconstructed from hemolymph metagenomic reads.</title>
        <authorList>
            <person name="Bresciani L."/>
            <person name="Lemos L.N."/>
            <person name="Wale N."/>
            <person name="Lin J.Y."/>
            <person name="Fernandes G.R."/>
            <person name="Duffy M.A."/>
            <person name="Rodrigues J.M."/>
        </authorList>
    </citation>
    <scope>NUCLEOTIDE SEQUENCE [LARGE SCALE GENOMIC DNA]</scope>
    <source>
        <strain evidence="10">Binning01</strain>
    </source>
</reference>
<dbReference type="EMBL" id="QOVW01000069">
    <property type="protein sequence ID" value="RDB35985.1"/>
    <property type="molecule type" value="Genomic_DNA"/>
</dbReference>
<feature type="transmembrane region" description="Helical" evidence="9">
    <location>
        <begin position="149"/>
        <end position="168"/>
    </location>
</feature>
<comment type="caution">
    <text evidence="10">The sequence shown here is derived from an EMBL/GenBank/DDBJ whole genome shotgun (WGS) entry which is preliminary data.</text>
</comment>
<accession>A0A369KTF7</accession>
<dbReference type="GO" id="GO:0015188">
    <property type="term" value="F:L-isoleucine transmembrane transporter activity"/>
    <property type="evidence" value="ECO:0007669"/>
    <property type="project" value="TreeGrafter"/>
</dbReference>
<keyword evidence="6" id="KW-0029">Amino-acid transport</keyword>
<dbReference type="GO" id="GO:0015190">
    <property type="term" value="F:L-leucine transmembrane transporter activity"/>
    <property type="evidence" value="ECO:0007669"/>
    <property type="project" value="TreeGrafter"/>
</dbReference>
<evidence type="ECO:0000313" key="10">
    <source>
        <dbReference type="EMBL" id="RDB35985.1"/>
    </source>
</evidence>
<evidence type="ECO:0000256" key="3">
    <source>
        <dbReference type="ARBA" id="ARBA00022448"/>
    </source>
</evidence>
<gene>
    <name evidence="10" type="ORF">DCC88_07195</name>
</gene>
<dbReference type="Proteomes" id="UP000253934">
    <property type="component" value="Unassembled WGS sequence"/>
</dbReference>
<evidence type="ECO:0000256" key="1">
    <source>
        <dbReference type="ARBA" id="ARBA00004651"/>
    </source>
</evidence>
<protein>
    <submittedName>
        <fullName evidence="10">Uncharacterized protein</fullName>
    </submittedName>
</protein>
<keyword evidence="4" id="KW-1003">Cell membrane</keyword>
<evidence type="ECO:0000256" key="9">
    <source>
        <dbReference type="SAM" id="Phobius"/>
    </source>
</evidence>
<comment type="subcellular location">
    <subcellularLocation>
        <location evidence="1">Cell membrane</location>
        <topology evidence="1">Multi-pass membrane protein</topology>
    </subcellularLocation>
</comment>
<feature type="transmembrane region" description="Helical" evidence="9">
    <location>
        <begin position="228"/>
        <end position="244"/>
    </location>
</feature>
<comment type="similarity">
    <text evidence="2">Belongs to the branched chain amino acid transporter family.</text>
</comment>
<keyword evidence="5 9" id="KW-0812">Transmembrane</keyword>
<keyword evidence="11" id="KW-1185">Reference proteome</keyword>
<keyword evidence="7 9" id="KW-1133">Transmembrane helix</keyword>
<keyword evidence="8 9" id="KW-0472">Membrane</keyword>
<dbReference type="AlphaFoldDB" id="A0A369KTF7"/>
<dbReference type="InterPro" id="IPR004685">
    <property type="entry name" value="Brnchd-chn_aa_trnsp_Livcs"/>
</dbReference>
<feature type="transmembrane region" description="Helical" evidence="9">
    <location>
        <begin position="345"/>
        <end position="369"/>
    </location>
</feature>
<feature type="transmembrane region" description="Helical" evidence="9">
    <location>
        <begin position="110"/>
        <end position="129"/>
    </location>
</feature>
<dbReference type="GO" id="GO:0015818">
    <property type="term" value="P:isoleucine transport"/>
    <property type="evidence" value="ECO:0007669"/>
    <property type="project" value="TreeGrafter"/>
</dbReference>
<organism evidence="10 11">
    <name type="scientific">Spirobacillus cienkowskii</name>
    <dbReference type="NCBI Taxonomy" id="495820"/>
    <lineage>
        <taxon>Bacteria</taxon>
        <taxon>Pseudomonadati</taxon>
        <taxon>Bdellovibrionota</taxon>
        <taxon>Oligoflexia</taxon>
        <taxon>Silvanigrellales</taxon>
        <taxon>Spirobacillus</taxon>
    </lineage>
</organism>